<accession>A0A0H4T620</accession>
<proteinExistence type="predicted"/>
<keyword evidence="1" id="KW-0812">Transmembrane</keyword>
<feature type="transmembrane region" description="Helical" evidence="1">
    <location>
        <begin position="25"/>
        <end position="46"/>
    </location>
</feature>
<sequence>MRLGAAGVVLLFAGGIGVLLSPGSAVPLLGVMGIGLVTIAAAFLLVRTRMTDLLRMPEE</sequence>
<evidence type="ECO:0000256" key="1">
    <source>
        <dbReference type="SAM" id="Phobius"/>
    </source>
</evidence>
<dbReference type="AlphaFoldDB" id="A0A0H4T620"/>
<dbReference type="EMBL" id="KT007008">
    <property type="protein sequence ID" value="AKQ03193.1"/>
    <property type="molecule type" value="Genomic_DNA"/>
</dbReference>
<keyword evidence="1" id="KW-1133">Transmembrane helix</keyword>
<name>A0A0H4T620_9EURY</name>
<keyword evidence="1" id="KW-0472">Membrane</keyword>
<evidence type="ECO:0000313" key="2">
    <source>
        <dbReference type="EMBL" id="AKQ03193.1"/>
    </source>
</evidence>
<organism evidence="2">
    <name type="scientific">uncultured euryarchaeote Rifle_16ft_4_minimus_37884</name>
    <dbReference type="NCBI Taxonomy" id="1665196"/>
    <lineage>
        <taxon>Archaea</taxon>
        <taxon>Methanobacteriati</taxon>
        <taxon>Methanobacteriota</taxon>
        <taxon>environmental samples</taxon>
    </lineage>
</organism>
<reference evidence="2" key="1">
    <citation type="journal article" date="2015" name="ISME J.">
        <title>Aquifer environment selects for microbial species cohorts in sediment and groundwater.</title>
        <authorList>
            <person name="Hug L.A."/>
            <person name="Thomas B.C."/>
            <person name="Brown C.T."/>
            <person name="Frischkorn K.R."/>
            <person name="Williams K.H."/>
            <person name="Tringe S.G."/>
            <person name="Banfield J.F."/>
        </authorList>
    </citation>
    <scope>NUCLEOTIDE SEQUENCE</scope>
</reference>
<protein>
    <submittedName>
        <fullName evidence="2">Uncharacterized protein</fullName>
    </submittedName>
</protein>